<protein>
    <recommendedName>
        <fullName evidence="1">Phage neck terminator protein gp12-like domain-containing protein</fullName>
    </recommendedName>
</protein>
<accession>A0A6M3M8V1</accession>
<proteinExistence type="predicted"/>
<name>A0A6M3M8V1_9ZZZZ</name>
<feature type="domain" description="Phage neck terminator protein gp12-like" evidence="1">
    <location>
        <begin position="32"/>
        <end position="183"/>
    </location>
</feature>
<gene>
    <name evidence="2" type="ORF">MM171B01500_0011</name>
</gene>
<evidence type="ECO:0000313" key="2">
    <source>
        <dbReference type="EMBL" id="QJB02093.1"/>
    </source>
</evidence>
<evidence type="ECO:0000259" key="1">
    <source>
        <dbReference type="Pfam" id="PF23961"/>
    </source>
</evidence>
<dbReference type="InterPro" id="IPR057087">
    <property type="entry name" value="Gp12-like"/>
</dbReference>
<sequence length="199" mass="22733">MSGVYLTLKQMEILFQALVLDILGYEKTGSPADYSNAAYAAVRVAWPTYGAPAWKVSEDVAFIHVTEEDEPINRQREVAYTESGLYTLDEEVSYTRVIGLNLIFYGPTSFHNAQLVRDGVFRETYRRVLSQNKIYLIPDIVAPRRAPEPFQSQWWERTDLDLAFNEKIKKTDEISIIEIADIVLVTDTGKEEEITVTTE</sequence>
<dbReference type="Pfam" id="PF23961">
    <property type="entry name" value="Phage_tail_terminator_9"/>
    <property type="match status" value="1"/>
</dbReference>
<organism evidence="2">
    <name type="scientific">viral metagenome</name>
    <dbReference type="NCBI Taxonomy" id="1070528"/>
    <lineage>
        <taxon>unclassified sequences</taxon>
        <taxon>metagenomes</taxon>
        <taxon>organismal metagenomes</taxon>
    </lineage>
</organism>
<dbReference type="AlphaFoldDB" id="A0A6M3M8V1"/>
<reference evidence="2" key="1">
    <citation type="submission" date="2020-03" db="EMBL/GenBank/DDBJ databases">
        <title>The deep terrestrial virosphere.</title>
        <authorList>
            <person name="Holmfeldt K."/>
            <person name="Nilsson E."/>
            <person name="Simone D."/>
            <person name="Lopez-Fernandez M."/>
            <person name="Wu X."/>
            <person name="de Brujin I."/>
            <person name="Lundin D."/>
            <person name="Andersson A."/>
            <person name="Bertilsson S."/>
            <person name="Dopson M."/>
        </authorList>
    </citation>
    <scope>NUCLEOTIDE SEQUENCE</scope>
    <source>
        <strain evidence="2">MM171B01500</strain>
    </source>
</reference>
<dbReference type="EMBL" id="MT143757">
    <property type="protein sequence ID" value="QJB02093.1"/>
    <property type="molecule type" value="Genomic_DNA"/>
</dbReference>